<reference evidence="10" key="1">
    <citation type="submission" date="2016-10" db="EMBL/GenBank/DDBJ databases">
        <title>Sequence of Gallionella enrichment culture.</title>
        <authorList>
            <person name="Poehlein A."/>
            <person name="Muehling M."/>
            <person name="Daniel R."/>
        </authorList>
    </citation>
    <scope>NUCLEOTIDE SEQUENCE</scope>
</reference>
<dbReference type="InterPro" id="IPR014048">
    <property type="entry name" value="MethylDNA_cys_MeTrfase_DNA-bd"/>
</dbReference>
<evidence type="ECO:0000256" key="4">
    <source>
        <dbReference type="ARBA" id="ARBA00022603"/>
    </source>
</evidence>
<dbReference type="PROSITE" id="PS00374">
    <property type="entry name" value="MGMT"/>
    <property type="match status" value="1"/>
</dbReference>
<dbReference type="EMBL" id="MLJW01001387">
    <property type="protein sequence ID" value="OIQ78502.1"/>
    <property type="molecule type" value="Genomic_DNA"/>
</dbReference>
<feature type="domain" description="Methylated-DNA-[protein]-cysteine S-methyltransferase DNA binding" evidence="9">
    <location>
        <begin position="86"/>
        <end position="165"/>
    </location>
</feature>
<comment type="similarity">
    <text evidence="2">Belongs to the MGMT family.</text>
</comment>
<dbReference type="CDD" id="cd06445">
    <property type="entry name" value="ATase"/>
    <property type="match status" value="1"/>
</dbReference>
<dbReference type="NCBIfam" id="TIGR00589">
    <property type="entry name" value="ogt"/>
    <property type="match status" value="1"/>
</dbReference>
<dbReference type="FunFam" id="1.10.10.10:FF:000214">
    <property type="entry name" value="Methylated-DNA--protein-cysteine methyltransferase"/>
    <property type="match status" value="1"/>
</dbReference>
<sequence>MNNPLSGVTLKTPVGPLALISDGATLLGAAFGDIDELAARLSPVFIERGLSTVKSIPGISDEVQRYFDGDLRAFDHIKVKQPGGVFSQNAWSAMRKVKPGALISYADLAAKSGSPAAVRAAGSACARNLIAPIIPCHRIVRSDGSLGGYGFGLPTKTWLLKHEGAL</sequence>
<evidence type="ECO:0000256" key="5">
    <source>
        <dbReference type="ARBA" id="ARBA00022679"/>
    </source>
</evidence>
<evidence type="ECO:0000256" key="7">
    <source>
        <dbReference type="ARBA" id="ARBA00023204"/>
    </source>
</evidence>
<dbReference type="GO" id="GO:0032259">
    <property type="term" value="P:methylation"/>
    <property type="evidence" value="ECO:0007669"/>
    <property type="project" value="UniProtKB-KW"/>
</dbReference>
<keyword evidence="6" id="KW-0227">DNA damage</keyword>
<evidence type="ECO:0000256" key="8">
    <source>
        <dbReference type="ARBA" id="ARBA00049348"/>
    </source>
</evidence>
<dbReference type="PANTHER" id="PTHR10815:SF13">
    <property type="entry name" value="METHYLATED-DNA--PROTEIN-CYSTEINE METHYLTRANSFERASE"/>
    <property type="match status" value="1"/>
</dbReference>
<evidence type="ECO:0000256" key="2">
    <source>
        <dbReference type="ARBA" id="ARBA00008711"/>
    </source>
</evidence>
<evidence type="ECO:0000256" key="1">
    <source>
        <dbReference type="ARBA" id="ARBA00001286"/>
    </source>
</evidence>
<organism evidence="10">
    <name type="scientific">mine drainage metagenome</name>
    <dbReference type="NCBI Taxonomy" id="410659"/>
    <lineage>
        <taxon>unclassified sequences</taxon>
        <taxon>metagenomes</taxon>
        <taxon>ecological metagenomes</taxon>
    </lineage>
</organism>
<dbReference type="EC" id="2.1.1.63" evidence="3"/>
<proteinExistence type="inferred from homology"/>
<evidence type="ECO:0000256" key="3">
    <source>
        <dbReference type="ARBA" id="ARBA00011918"/>
    </source>
</evidence>
<evidence type="ECO:0000259" key="9">
    <source>
        <dbReference type="Pfam" id="PF01035"/>
    </source>
</evidence>
<keyword evidence="5 10" id="KW-0808">Transferase</keyword>
<comment type="catalytic activity">
    <reaction evidence="1">
        <text>a 4-O-methyl-thymidine in DNA + L-cysteinyl-[protein] = a thymidine in DNA + S-methyl-L-cysteinyl-[protein]</text>
        <dbReference type="Rhea" id="RHEA:53428"/>
        <dbReference type="Rhea" id="RHEA-COMP:10131"/>
        <dbReference type="Rhea" id="RHEA-COMP:10132"/>
        <dbReference type="Rhea" id="RHEA-COMP:13555"/>
        <dbReference type="Rhea" id="RHEA-COMP:13556"/>
        <dbReference type="ChEBI" id="CHEBI:29950"/>
        <dbReference type="ChEBI" id="CHEBI:82612"/>
        <dbReference type="ChEBI" id="CHEBI:137386"/>
        <dbReference type="ChEBI" id="CHEBI:137387"/>
        <dbReference type="EC" id="2.1.1.63"/>
    </reaction>
</comment>
<dbReference type="InterPro" id="IPR001497">
    <property type="entry name" value="MethylDNA_cys_MeTrfase_AS"/>
</dbReference>
<accession>A0A1J5Q4A6</accession>
<evidence type="ECO:0000313" key="10">
    <source>
        <dbReference type="EMBL" id="OIQ78502.1"/>
    </source>
</evidence>
<name>A0A1J5Q4A6_9ZZZZ</name>
<comment type="catalytic activity">
    <reaction evidence="8">
        <text>a 6-O-methyl-2'-deoxyguanosine in DNA + L-cysteinyl-[protein] = S-methyl-L-cysteinyl-[protein] + a 2'-deoxyguanosine in DNA</text>
        <dbReference type="Rhea" id="RHEA:24000"/>
        <dbReference type="Rhea" id="RHEA-COMP:10131"/>
        <dbReference type="Rhea" id="RHEA-COMP:10132"/>
        <dbReference type="Rhea" id="RHEA-COMP:11367"/>
        <dbReference type="Rhea" id="RHEA-COMP:11368"/>
        <dbReference type="ChEBI" id="CHEBI:29950"/>
        <dbReference type="ChEBI" id="CHEBI:82612"/>
        <dbReference type="ChEBI" id="CHEBI:85445"/>
        <dbReference type="ChEBI" id="CHEBI:85448"/>
        <dbReference type="EC" id="2.1.1.63"/>
    </reaction>
</comment>
<dbReference type="SUPFAM" id="SSF46767">
    <property type="entry name" value="Methylated DNA-protein cysteine methyltransferase, C-terminal domain"/>
    <property type="match status" value="1"/>
</dbReference>
<protein>
    <recommendedName>
        <fullName evidence="3">methylated-DNA--[protein]-cysteine S-methyltransferase</fullName>
        <ecNumber evidence="3">2.1.1.63</ecNumber>
    </recommendedName>
</protein>
<keyword evidence="7" id="KW-0234">DNA repair</keyword>
<dbReference type="AlphaFoldDB" id="A0A1J5Q4A6"/>
<dbReference type="InterPro" id="IPR036217">
    <property type="entry name" value="MethylDNA_cys_MeTrfase_DNAb"/>
</dbReference>
<dbReference type="PANTHER" id="PTHR10815">
    <property type="entry name" value="METHYLATED-DNA--PROTEIN-CYSTEINE METHYLTRANSFERASE"/>
    <property type="match status" value="1"/>
</dbReference>
<dbReference type="Gene3D" id="1.10.10.10">
    <property type="entry name" value="Winged helix-like DNA-binding domain superfamily/Winged helix DNA-binding domain"/>
    <property type="match status" value="1"/>
</dbReference>
<comment type="caution">
    <text evidence="10">The sequence shown here is derived from an EMBL/GenBank/DDBJ whole genome shotgun (WGS) entry which is preliminary data.</text>
</comment>
<dbReference type="SUPFAM" id="SSF53155">
    <property type="entry name" value="Methylated DNA-protein cysteine methyltransferase domain"/>
    <property type="match status" value="1"/>
</dbReference>
<dbReference type="InterPro" id="IPR036631">
    <property type="entry name" value="MGMT_N_sf"/>
</dbReference>
<dbReference type="InterPro" id="IPR036388">
    <property type="entry name" value="WH-like_DNA-bd_sf"/>
</dbReference>
<keyword evidence="4 10" id="KW-0489">Methyltransferase</keyword>
<dbReference type="GO" id="GO:0006281">
    <property type="term" value="P:DNA repair"/>
    <property type="evidence" value="ECO:0007669"/>
    <property type="project" value="UniProtKB-KW"/>
</dbReference>
<evidence type="ECO:0000256" key="6">
    <source>
        <dbReference type="ARBA" id="ARBA00022763"/>
    </source>
</evidence>
<gene>
    <name evidence="10" type="primary">ogt_13</name>
    <name evidence="10" type="ORF">GALL_397910</name>
</gene>
<dbReference type="GO" id="GO:0003908">
    <property type="term" value="F:methylated-DNA-[protein]-cysteine S-methyltransferase activity"/>
    <property type="evidence" value="ECO:0007669"/>
    <property type="project" value="UniProtKB-EC"/>
</dbReference>
<dbReference type="Pfam" id="PF01035">
    <property type="entry name" value="DNA_binding_1"/>
    <property type="match status" value="1"/>
</dbReference>